<gene>
    <name evidence="6" type="ORF">FRUB_09863</name>
</gene>
<feature type="repeat" description="WD" evidence="3">
    <location>
        <begin position="171"/>
        <end position="212"/>
    </location>
</feature>
<sequence>MKLLRTLEGHKGVVNGVAFDPRGGLLASSGNDSTVRTWDVESGELLRTLKGQKNNARSVAFDPRGAVLASGGDKTVRLWDVESGMLLSTLEGHTGNFWSVAFDPRGGALASGGNETVRLWDLESGELRTLEAHREYVYSVAFDPRGGVLASGGYDKKVRLWYTDGGKLLHTLGHTHAVFSVAFDPRGSVLASGGDDKTVRLWDPESGKLMRTLEGHTHAVSALAFCQKAALLASKSFDGTVRLWSRQSWECIAIIPVPQQQFINVAALCFHPDRPILATDASASTLEDKHNSRLIRFWELDFDILLGHGAGRTSTESTSGVANPRYQTVHNTTAKIVLVGDSGVGKTGLGWRLAHGEYREHDSTHGQQFWVLGQLAQTRKDGTQCEAVLWDLAGQPDYRLIHALSIQDADLALILFDPTNTRDPLGSAEYWLRQLPPECPKILVAARVDRGHPVLTREELDQFCRRQGIAGGWVATSAASGLGLDDLLDRMKRAIPWDDKPAVSTDAVFKRIKDFVLALKENRTRKQIIFSTAELREELTSNRPDQSARRLPAGTLESLTDAQLLTAVRHLSSQGFVRLLMLSTGDERILLVPELLNNLASSIVLEARRNSRGLGAVEESRLLDNSYRFRELEVLSESDRALLLDGTITAFLANRLSYRCFREAWGDMRLLVFPDLMNLKKPERDDLVTEDGPLYVLTGSTENTFASLVVLLGYTNLFLRTDQAQDVAWFTTDHNDLCGVRQVRDDTERTLVLLFSPTLGAQVRAVFEGLVEQVLSRRSVNVRRLRPVRCSRCGTPVDRVVMIRRMKLGKVNVFCEECGNSVAYPPDEPLSVRPADRRAITHEGAVAERRTRFEEVIYELLRLAQAEERPVPTCFVSYARENAEYERWVERRLASDLEKAGIPVVLERGDNAHLGASGSRFVGRVEQADRVLIVGTPAYRRKYENQVPNTEAVVAAEADLISARLLGTEAEKASVTLLLLAGEPKESLPPALQTDVYFDFRNDDRYFDTALDLLLALYRIDPRHPAAIHWKQRLAKDEFSRRGPDGETEDDDQSPVESRMRLALQQVGRQSLDAAFAIQKSVVVEQDGRLVRLHADGTTTPYDPQSDGTPGPQP</sequence>
<dbReference type="InterPro" id="IPR001680">
    <property type="entry name" value="WD40_rpt"/>
</dbReference>
<feature type="compositionally biased region" description="Polar residues" evidence="4">
    <location>
        <begin position="1097"/>
        <end position="1108"/>
    </location>
</feature>
<dbReference type="InterPro" id="IPR015943">
    <property type="entry name" value="WD40/YVTN_repeat-like_dom_sf"/>
</dbReference>
<dbReference type="InterPro" id="IPR035897">
    <property type="entry name" value="Toll_tir_struct_dom_sf"/>
</dbReference>
<dbReference type="SUPFAM" id="SSF52540">
    <property type="entry name" value="P-loop containing nucleoside triphosphate hydrolases"/>
    <property type="match status" value="1"/>
</dbReference>
<dbReference type="InterPro" id="IPR000157">
    <property type="entry name" value="TIR_dom"/>
</dbReference>
<dbReference type="Pfam" id="PF00071">
    <property type="entry name" value="Ras"/>
    <property type="match status" value="1"/>
</dbReference>
<dbReference type="PANTHER" id="PTHR14604">
    <property type="entry name" value="WD40 REPEAT PF20"/>
    <property type="match status" value="1"/>
</dbReference>
<dbReference type="PROSITE" id="PS00678">
    <property type="entry name" value="WD_REPEATS_1"/>
    <property type="match status" value="3"/>
</dbReference>
<evidence type="ECO:0000313" key="6">
    <source>
        <dbReference type="EMBL" id="OWK35021.1"/>
    </source>
</evidence>
<dbReference type="CDD" id="cd00200">
    <property type="entry name" value="WD40"/>
    <property type="match status" value="1"/>
</dbReference>
<dbReference type="InterPro" id="IPR036322">
    <property type="entry name" value="WD40_repeat_dom_sf"/>
</dbReference>
<dbReference type="Gene3D" id="3.40.50.10140">
    <property type="entry name" value="Toll/interleukin-1 receptor homology (TIR) domain"/>
    <property type="match status" value="1"/>
</dbReference>
<evidence type="ECO:0000259" key="5">
    <source>
        <dbReference type="Pfam" id="PF13676"/>
    </source>
</evidence>
<dbReference type="GO" id="GO:0003924">
    <property type="term" value="F:GTPase activity"/>
    <property type="evidence" value="ECO:0007669"/>
    <property type="project" value="InterPro"/>
</dbReference>
<protein>
    <submittedName>
        <fullName evidence="6">High-affnity carbon uptake protein Hat/HatR</fullName>
    </submittedName>
</protein>
<evidence type="ECO:0000256" key="4">
    <source>
        <dbReference type="SAM" id="MobiDB-lite"/>
    </source>
</evidence>
<dbReference type="AlphaFoldDB" id="A0A225D0A0"/>
<dbReference type="InterPro" id="IPR020472">
    <property type="entry name" value="WD40_PAC1"/>
</dbReference>
<dbReference type="GO" id="GO:0007165">
    <property type="term" value="P:signal transduction"/>
    <property type="evidence" value="ECO:0007669"/>
    <property type="project" value="InterPro"/>
</dbReference>
<dbReference type="SUPFAM" id="SSF50978">
    <property type="entry name" value="WD40 repeat-like"/>
    <property type="match status" value="1"/>
</dbReference>
<dbReference type="PROSITE" id="PS51419">
    <property type="entry name" value="RAB"/>
    <property type="match status" value="1"/>
</dbReference>
<dbReference type="InterPro" id="IPR001806">
    <property type="entry name" value="Small_GTPase"/>
</dbReference>
<feature type="repeat" description="WD" evidence="3">
    <location>
        <begin position="130"/>
        <end position="171"/>
    </location>
</feature>
<name>A0A225D0A0_9BACT</name>
<dbReference type="InterPro" id="IPR050995">
    <property type="entry name" value="WD-F-box_domain-protein"/>
</dbReference>
<dbReference type="Proteomes" id="UP000214646">
    <property type="component" value="Unassembled WGS sequence"/>
</dbReference>
<reference evidence="7" key="1">
    <citation type="submission" date="2017-06" db="EMBL/GenBank/DDBJ databases">
        <title>Genome analysis of Fimbriiglobus ruber SP5, the first member of the order Planctomycetales with confirmed chitinolytic capability.</title>
        <authorList>
            <person name="Ravin N.V."/>
            <person name="Rakitin A.L."/>
            <person name="Ivanova A.A."/>
            <person name="Beletsky A.V."/>
            <person name="Kulichevskaya I.S."/>
            <person name="Mardanov A.V."/>
            <person name="Dedysh S.N."/>
        </authorList>
    </citation>
    <scope>NUCLEOTIDE SEQUENCE [LARGE SCALE GENOMIC DNA]</scope>
    <source>
        <strain evidence="7">SP5</strain>
    </source>
</reference>
<dbReference type="InterPro" id="IPR027417">
    <property type="entry name" value="P-loop_NTPase"/>
</dbReference>
<keyword evidence="2" id="KW-0677">Repeat</keyword>
<dbReference type="SMART" id="SM00320">
    <property type="entry name" value="WD40"/>
    <property type="match status" value="6"/>
</dbReference>
<proteinExistence type="predicted"/>
<dbReference type="PRINTS" id="PR00449">
    <property type="entry name" value="RASTRNSFRMNG"/>
</dbReference>
<dbReference type="InterPro" id="IPR019775">
    <property type="entry name" value="WD40_repeat_CS"/>
</dbReference>
<dbReference type="PRINTS" id="PR00320">
    <property type="entry name" value="GPROTEINBRPT"/>
</dbReference>
<dbReference type="PROSITE" id="PS50082">
    <property type="entry name" value="WD_REPEATS_2"/>
    <property type="match status" value="6"/>
</dbReference>
<dbReference type="Gene3D" id="2.130.10.10">
    <property type="entry name" value="YVTN repeat-like/Quinoprotein amine dehydrogenase"/>
    <property type="match status" value="2"/>
</dbReference>
<dbReference type="PROSITE" id="PS50294">
    <property type="entry name" value="WD_REPEATS_REGION"/>
    <property type="match status" value="6"/>
</dbReference>
<accession>A0A225D0A0</accession>
<feature type="domain" description="TIR" evidence="5">
    <location>
        <begin position="875"/>
        <end position="1014"/>
    </location>
</feature>
<dbReference type="GO" id="GO:0005525">
    <property type="term" value="F:GTP binding"/>
    <property type="evidence" value="ECO:0007669"/>
    <property type="project" value="InterPro"/>
</dbReference>
<evidence type="ECO:0000256" key="1">
    <source>
        <dbReference type="ARBA" id="ARBA00022574"/>
    </source>
</evidence>
<feature type="region of interest" description="Disordered" evidence="4">
    <location>
        <begin position="1038"/>
        <end position="1058"/>
    </location>
</feature>
<evidence type="ECO:0000256" key="2">
    <source>
        <dbReference type="ARBA" id="ARBA00022737"/>
    </source>
</evidence>
<feature type="repeat" description="WD" evidence="3">
    <location>
        <begin position="90"/>
        <end position="130"/>
    </location>
</feature>
<keyword evidence="7" id="KW-1185">Reference proteome</keyword>
<evidence type="ECO:0000313" key="7">
    <source>
        <dbReference type="Proteomes" id="UP000214646"/>
    </source>
</evidence>
<dbReference type="EMBL" id="NIDE01000019">
    <property type="protein sequence ID" value="OWK35021.1"/>
    <property type="molecule type" value="Genomic_DNA"/>
</dbReference>
<dbReference type="SMART" id="SM00175">
    <property type="entry name" value="RAB"/>
    <property type="match status" value="1"/>
</dbReference>
<dbReference type="Pfam" id="PF00400">
    <property type="entry name" value="WD40"/>
    <property type="match status" value="6"/>
</dbReference>
<organism evidence="6 7">
    <name type="scientific">Fimbriiglobus ruber</name>
    <dbReference type="NCBI Taxonomy" id="1908690"/>
    <lineage>
        <taxon>Bacteria</taxon>
        <taxon>Pseudomonadati</taxon>
        <taxon>Planctomycetota</taxon>
        <taxon>Planctomycetia</taxon>
        <taxon>Gemmatales</taxon>
        <taxon>Gemmataceae</taxon>
        <taxon>Fimbriiglobus</taxon>
    </lineage>
</organism>
<dbReference type="PANTHER" id="PTHR14604:SF4">
    <property type="entry name" value="F-BOX DOMAIN-CONTAINING PROTEIN"/>
    <property type="match status" value="1"/>
</dbReference>
<feature type="region of interest" description="Disordered" evidence="4">
    <location>
        <begin position="1094"/>
        <end position="1114"/>
    </location>
</feature>
<feature type="repeat" description="WD" evidence="3">
    <location>
        <begin position="7"/>
        <end position="48"/>
    </location>
</feature>
<dbReference type="SMART" id="SM00174">
    <property type="entry name" value="RHO"/>
    <property type="match status" value="1"/>
</dbReference>
<evidence type="ECO:0000256" key="3">
    <source>
        <dbReference type="PROSITE-ProRule" id="PRU00221"/>
    </source>
</evidence>
<feature type="repeat" description="WD" evidence="3">
    <location>
        <begin position="213"/>
        <end position="254"/>
    </location>
</feature>
<dbReference type="Pfam" id="PF13676">
    <property type="entry name" value="TIR_2"/>
    <property type="match status" value="1"/>
</dbReference>
<dbReference type="Gene3D" id="3.40.50.300">
    <property type="entry name" value="P-loop containing nucleotide triphosphate hydrolases"/>
    <property type="match status" value="1"/>
</dbReference>
<feature type="repeat" description="WD" evidence="3">
    <location>
        <begin position="49"/>
        <end position="89"/>
    </location>
</feature>
<keyword evidence="1 3" id="KW-0853">WD repeat</keyword>
<comment type="caution">
    <text evidence="6">The sequence shown here is derived from an EMBL/GenBank/DDBJ whole genome shotgun (WGS) entry which is preliminary data.</text>
</comment>
<dbReference type="SUPFAM" id="SSF52200">
    <property type="entry name" value="Toll/Interleukin receptor TIR domain"/>
    <property type="match status" value="1"/>
</dbReference>